<dbReference type="Proteomes" id="UP001165492">
    <property type="component" value="Unassembled WGS sequence"/>
</dbReference>
<evidence type="ECO:0008006" key="3">
    <source>
        <dbReference type="Google" id="ProtNLM"/>
    </source>
</evidence>
<sequence length="248" mass="26899">MIDSKYFEIPDFCSLTRQADPEPCNDCLNTFAVCGPAFGTTLTPVNPTPECVCHDICVEEVRYISSQNATACIAFPGVNSCRLGGVQLPTLLPNEHCDVFVICADESITDNCSTITVRIGLLIVCMTNTGCPIPFVTTITLVFPGTSFFPFPDCTTGPLNFVQFQQALEIIDGSCTVIQLNATTNATGTQINVNGKVIEKLWKHENLWVVGLRPFDLSPNDVANGFVSFTVSQELQPINTCATFPCPI</sequence>
<evidence type="ECO:0000313" key="1">
    <source>
        <dbReference type="EMBL" id="MCC5468077.1"/>
    </source>
</evidence>
<dbReference type="RefSeq" id="WP_229536979.1">
    <property type="nucleotide sequence ID" value="NZ_JAJHJB010000048.1"/>
</dbReference>
<comment type="caution">
    <text evidence="1">The sequence shown here is derived from an EMBL/GenBank/DDBJ whole genome shotgun (WGS) entry which is preliminary data.</text>
</comment>
<reference evidence="1" key="1">
    <citation type="submission" date="2021-11" db="EMBL/GenBank/DDBJ databases">
        <title>Description of a new species Pelosinus isolated from the bottom sediments of Lake Baikal.</title>
        <authorList>
            <person name="Zakharyuk A."/>
        </authorList>
    </citation>
    <scope>NUCLEOTIDE SEQUENCE</scope>
    <source>
        <strain evidence="1">Bkl1</strain>
    </source>
</reference>
<name>A0ABS8I0S9_9FIRM</name>
<accession>A0ABS8I0S9</accession>
<proteinExistence type="predicted"/>
<keyword evidence="2" id="KW-1185">Reference proteome</keyword>
<protein>
    <recommendedName>
        <fullName evidence="3">VWFD domain-containing protein</fullName>
    </recommendedName>
</protein>
<organism evidence="1 2">
    <name type="scientific">Pelosinus baikalensis</name>
    <dbReference type="NCBI Taxonomy" id="2892015"/>
    <lineage>
        <taxon>Bacteria</taxon>
        <taxon>Bacillati</taxon>
        <taxon>Bacillota</taxon>
        <taxon>Negativicutes</taxon>
        <taxon>Selenomonadales</taxon>
        <taxon>Sporomusaceae</taxon>
        <taxon>Pelosinus</taxon>
    </lineage>
</organism>
<dbReference type="EMBL" id="JAJHJB010000048">
    <property type="protein sequence ID" value="MCC5468077.1"/>
    <property type="molecule type" value="Genomic_DNA"/>
</dbReference>
<evidence type="ECO:0000313" key="2">
    <source>
        <dbReference type="Proteomes" id="UP001165492"/>
    </source>
</evidence>
<gene>
    <name evidence="1" type="ORF">LMF89_22325</name>
</gene>